<evidence type="ECO:0000259" key="1">
    <source>
        <dbReference type="Pfam" id="PF00561"/>
    </source>
</evidence>
<dbReference type="Proteomes" id="UP000773462">
    <property type="component" value="Unassembled WGS sequence"/>
</dbReference>
<comment type="caution">
    <text evidence="2">The sequence shown here is derived from an EMBL/GenBank/DDBJ whole genome shotgun (WGS) entry which is preliminary data.</text>
</comment>
<dbReference type="PANTHER" id="PTHR43798:SF33">
    <property type="entry name" value="HYDROLASE, PUTATIVE (AFU_ORTHOLOGUE AFUA_2G14860)-RELATED"/>
    <property type="match status" value="1"/>
</dbReference>
<dbReference type="InterPro" id="IPR000073">
    <property type="entry name" value="AB_hydrolase_1"/>
</dbReference>
<protein>
    <submittedName>
        <fullName evidence="2">Pimeloyl-ACP methyl ester carboxylesterase</fullName>
    </submittedName>
</protein>
<gene>
    <name evidence="2" type="ORF">J2Z70_006553</name>
</gene>
<dbReference type="SUPFAM" id="SSF53474">
    <property type="entry name" value="alpha/beta-Hydrolases"/>
    <property type="match status" value="1"/>
</dbReference>
<feature type="domain" description="AB hydrolase-1" evidence="1">
    <location>
        <begin position="26"/>
        <end position="136"/>
    </location>
</feature>
<dbReference type="Pfam" id="PF00561">
    <property type="entry name" value="Abhydrolase_1"/>
    <property type="match status" value="1"/>
</dbReference>
<dbReference type="InterPro" id="IPR029058">
    <property type="entry name" value="AB_hydrolase_fold"/>
</dbReference>
<reference evidence="2 3" key="1">
    <citation type="submission" date="2021-03" db="EMBL/GenBank/DDBJ databases">
        <title>Genomic Encyclopedia of Type Strains, Phase IV (KMG-IV): sequencing the most valuable type-strain genomes for metagenomic binning, comparative biology and taxonomic classification.</title>
        <authorList>
            <person name="Goeker M."/>
        </authorList>
    </citation>
    <scope>NUCLEOTIDE SEQUENCE [LARGE SCALE GENOMIC DNA]</scope>
    <source>
        <strain evidence="2 3">DSM 101953</strain>
    </source>
</reference>
<dbReference type="PANTHER" id="PTHR43798">
    <property type="entry name" value="MONOACYLGLYCEROL LIPASE"/>
    <property type="match status" value="1"/>
</dbReference>
<keyword evidence="3" id="KW-1185">Reference proteome</keyword>
<name>A0ABS4P1Z5_9BACL</name>
<organism evidence="2 3">
    <name type="scientific">Paenibacillus silagei</name>
    <dbReference type="NCBI Taxonomy" id="1670801"/>
    <lineage>
        <taxon>Bacteria</taxon>
        <taxon>Bacillati</taxon>
        <taxon>Bacillota</taxon>
        <taxon>Bacilli</taxon>
        <taxon>Bacillales</taxon>
        <taxon>Paenibacillaceae</taxon>
        <taxon>Paenibacillus</taxon>
    </lineage>
</organism>
<evidence type="ECO:0000313" key="3">
    <source>
        <dbReference type="Proteomes" id="UP000773462"/>
    </source>
</evidence>
<accession>A0ABS4P1Z5</accession>
<sequence length="299" mass="33277">MDHGKLISVGQHRLYISIIGEDKGMPPVVLEHGCGSSALFWTLVAPEVAKLTQVIVYDRAGYGWSEPGPFPRTNEQCVTELYELLQQSGMEGPYLLVGHSYGGLNVRLFAGRYPGLVAGVVLVDSMHEDEVTARFPEEHVKGQLLAVRFYRALNLLSRTGLLKVLSALRSFPGFSATIKPFSKQTQALLWRLSFQKKTIAAMHSEFSNVQPGYEQVRELKQTDIPLTVIKSEIVNDFYPGTSEDTKRIIREKLQEVANELKHTSTNGHLVEAQGSGHNIHIEKPQVIIDAIEQMLGILT</sequence>
<proteinExistence type="predicted"/>
<dbReference type="EMBL" id="JAGGLV010000042">
    <property type="protein sequence ID" value="MBP2116323.1"/>
    <property type="molecule type" value="Genomic_DNA"/>
</dbReference>
<dbReference type="RefSeq" id="WP_209879795.1">
    <property type="nucleotide sequence ID" value="NZ_JAGGLV010000042.1"/>
</dbReference>
<dbReference type="Gene3D" id="3.40.50.1820">
    <property type="entry name" value="alpha/beta hydrolase"/>
    <property type="match status" value="1"/>
</dbReference>
<dbReference type="InterPro" id="IPR050266">
    <property type="entry name" value="AB_hydrolase_sf"/>
</dbReference>
<evidence type="ECO:0000313" key="2">
    <source>
        <dbReference type="EMBL" id="MBP2116323.1"/>
    </source>
</evidence>